<dbReference type="GO" id="GO:1990904">
    <property type="term" value="C:ribonucleoprotein complex"/>
    <property type="evidence" value="ECO:0007669"/>
    <property type="project" value="UniProtKB-KW"/>
</dbReference>
<dbReference type="Pfam" id="PF22330">
    <property type="entry name" value="Rib_mS39_PPR"/>
    <property type="match status" value="1"/>
</dbReference>
<dbReference type="Proteomes" id="UP001378592">
    <property type="component" value="Unassembled WGS sequence"/>
</dbReference>
<keyword evidence="14" id="KW-1185">Reference proteome</keyword>
<evidence type="ECO:0000313" key="13">
    <source>
        <dbReference type="EMBL" id="KAK7874266.1"/>
    </source>
</evidence>
<keyword evidence="8" id="KW-0689">Ribosomal protein</keyword>
<keyword evidence="7" id="KW-0809">Transit peptide</keyword>
<dbReference type="FunFam" id="1.25.40.10:FF:001004">
    <property type="entry name" value="Protein PTCD3 homolog, mitochondrial"/>
    <property type="match status" value="1"/>
</dbReference>
<evidence type="ECO:0000256" key="7">
    <source>
        <dbReference type="ARBA" id="ARBA00022946"/>
    </source>
</evidence>
<evidence type="ECO:0000256" key="4">
    <source>
        <dbReference type="ARBA" id="ARBA00022737"/>
    </source>
</evidence>
<dbReference type="PANTHER" id="PTHR16276">
    <property type="entry name" value="PENTATRICOPEPTIDE REPEAT DOMAIN-CONTAINING PROTEIN 3"/>
    <property type="match status" value="1"/>
</dbReference>
<keyword evidence="4" id="KW-0677">Repeat</keyword>
<keyword evidence="6" id="KW-0694">RNA-binding</keyword>
<evidence type="ECO:0000256" key="12">
    <source>
        <dbReference type="PROSITE-ProRule" id="PRU00708"/>
    </source>
</evidence>
<evidence type="ECO:0000256" key="6">
    <source>
        <dbReference type="ARBA" id="ARBA00022884"/>
    </source>
</evidence>
<dbReference type="GO" id="GO:0006417">
    <property type="term" value="P:regulation of translation"/>
    <property type="evidence" value="ECO:0007669"/>
    <property type="project" value="UniProtKB-KW"/>
</dbReference>
<dbReference type="GO" id="GO:0019843">
    <property type="term" value="F:rRNA binding"/>
    <property type="evidence" value="ECO:0007669"/>
    <property type="project" value="UniProtKB-KW"/>
</dbReference>
<comment type="caution">
    <text evidence="13">The sequence shown here is derived from an EMBL/GenBank/DDBJ whole genome shotgun (WGS) entry which is preliminary data.</text>
</comment>
<evidence type="ECO:0000256" key="1">
    <source>
        <dbReference type="ARBA" id="ARBA00004173"/>
    </source>
</evidence>
<dbReference type="EMBL" id="JAZDUA010000004">
    <property type="protein sequence ID" value="KAK7874266.1"/>
    <property type="molecule type" value="Genomic_DNA"/>
</dbReference>
<proteinExistence type="inferred from homology"/>
<evidence type="ECO:0000256" key="9">
    <source>
        <dbReference type="ARBA" id="ARBA00023128"/>
    </source>
</evidence>
<name>A0AAN9W1H5_9ORTH</name>
<dbReference type="GO" id="GO:0043024">
    <property type="term" value="F:ribosomal small subunit binding"/>
    <property type="evidence" value="ECO:0007669"/>
    <property type="project" value="InterPro"/>
</dbReference>
<evidence type="ECO:0000256" key="11">
    <source>
        <dbReference type="ARBA" id="ARBA00035134"/>
    </source>
</evidence>
<reference evidence="13 14" key="1">
    <citation type="submission" date="2024-03" db="EMBL/GenBank/DDBJ databases">
        <title>The genome assembly and annotation of the cricket Gryllus longicercus Weissman &amp; Gray.</title>
        <authorList>
            <person name="Szrajer S."/>
            <person name="Gray D."/>
            <person name="Ylla G."/>
        </authorList>
    </citation>
    <scope>NUCLEOTIDE SEQUENCE [LARGE SCALE GENOMIC DNA]</scope>
    <source>
        <strain evidence="13">DAG 2021-001</strain>
        <tissue evidence="13">Whole body minus gut</tissue>
    </source>
</reference>
<dbReference type="GO" id="GO:0005840">
    <property type="term" value="C:ribosome"/>
    <property type="evidence" value="ECO:0007669"/>
    <property type="project" value="UniProtKB-KW"/>
</dbReference>
<keyword evidence="10" id="KW-0687">Ribonucleoprotein</keyword>
<dbReference type="PANTHER" id="PTHR16276:SF1">
    <property type="entry name" value="SMALL RIBOSOMAL SUBUNIT PROTEIN MS39"/>
    <property type="match status" value="1"/>
</dbReference>
<keyword evidence="5" id="KW-0810">Translation regulation</keyword>
<sequence length="651" mass="75652">MMSSLRSTTFRSCAQRSFQLYVNLVRQSSTESAKEIKIPRRIKRGPTDVLKALAATVTRDTTAPHYKYQDDPFLTPSSNVGKRTFAMAKESGKKAARWVQNQHPELFQHKVSFPFIENYTPITVYDENSAVDENTLKRVIYYAQVSDAIKVYELLEQKGINVSGSTKQSFLEMLCFFNCEDPLPEEFLEERWFHLSTKGREKLRKTWKDNSLAEKIFLSFEQKDSKAYSAIIQGMTRYCQAERAWKLYEECLEKNIILHTETYNSLIRVVHFLKEGFEHRWKLVQELLEEMAKKNIHPNVGTLNAVLEAVSTLPNQRQSKEYALRTLSEFKALNIQPTLASYYFLLITFCKQRGPISNILVEIMDTIQGQEFSVQDPKDTYFFVTAMDVCRNHLQDKDLAYRVDELLHTGNNYILIGDSYKESIYYRHFFVLMCTLESLDVFMDLYRKIVPHIYTPEPAVMEEVIKTIDMNGAMEYVPQIWSDMVVFDHVERENVVTTLLDSMARNKLPEESELISQFGNIAWDIWKRQEEDVEEDRYRQWRWTGQILGDMMTLLLRANQFKESCIILDKLNRSQQNIVGVPRVEVLQLFLDRCIQEKDVKAAIGCVQYSADAGFSDAEQMAQKLINNISLDEGILARLSNIIGKNLSKID</sequence>
<gene>
    <name evidence="13" type="ORF">R5R35_006301</name>
</gene>
<dbReference type="InterPro" id="IPR002885">
    <property type="entry name" value="PPR_rpt"/>
</dbReference>
<evidence type="ECO:0000256" key="3">
    <source>
        <dbReference type="ARBA" id="ARBA00022730"/>
    </source>
</evidence>
<comment type="similarity">
    <text evidence="2">Belongs to the mitochondrion-specific ribosomal protein mS39 family.</text>
</comment>
<dbReference type="InterPro" id="IPR037387">
    <property type="entry name" value="PTCD3"/>
</dbReference>
<dbReference type="Gene3D" id="1.25.40.10">
    <property type="entry name" value="Tetratricopeptide repeat domain"/>
    <property type="match status" value="1"/>
</dbReference>
<evidence type="ECO:0000256" key="5">
    <source>
        <dbReference type="ARBA" id="ARBA00022845"/>
    </source>
</evidence>
<keyword evidence="3" id="KW-0699">rRNA-binding</keyword>
<accession>A0AAN9W1H5</accession>
<dbReference type="Pfam" id="PF13812">
    <property type="entry name" value="PPR_3"/>
    <property type="match status" value="1"/>
</dbReference>
<organism evidence="13 14">
    <name type="scientific">Gryllus longicercus</name>
    <dbReference type="NCBI Taxonomy" id="2509291"/>
    <lineage>
        <taxon>Eukaryota</taxon>
        <taxon>Metazoa</taxon>
        <taxon>Ecdysozoa</taxon>
        <taxon>Arthropoda</taxon>
        <taxon>Hexapoda</taxon>
        <taxon>Insecta</taxon>
        <taxon>Pterygota</taxon>
        <taxon>Neoptera</taxon>
        <taxon>Polyneoptera</taxon>
        <taxon>Orthoptera</taxon>
        <taxon>Ensifera</taxon>
        <taxon>Gryllidea</taxon>
        <taxon>Grylloidea</taxon>
        <taxon>Gryllidae</taxon>
        <taxon>Gryllinae</taxon>
        <taxon>Gryllus</taxon>
    </lineage>
</organism>
<dbReference type="GO" id="GO:0005739">
    <property type="term" value="C:mitochondrion"/>
    <property type="evidence" value="ECO:0007669"/>
    <property type="project" value="UniProtKB-SubCell"/>
</dbReference>
<dbReference type="AlphaFoldDB" id="A0AAN9W1H5"/>
<evidence type="ECO:0000313" key="14">
    <source>
        <dbReference type="Proteomes" id="UP001378592"/>
    </source>
</evidence>
<evidence type="ECO:0000256" key="2">
    <source>
        <dbReference type="ARBA" id="ARBA00008551"/>
    </source>
</evidence>
<keyword evidence="9" id="KW-0496">Mitochondrion</keyword>
<dbReference type="PROSITE" id="PS51375">
    <property type="entry name" value="PPR"/>
    <property type="match status" value="1"/>
</dbReference>
<feature type="repeat" description="PPR" evidence="12">
    <location>
        <begin position="224"/>
        <end position="258"/>
    </location>
</feature>
<dbReference type="InterPro" id="IPR011990">
    <property type="entry name" value="TPR-like_helical_dom_sf"/>
</dbReference>
<dbReference type="InterPro" id="IPR055063">
    <property type="entry name" value="Rib_mS39_PPR"/>
</dbReference>
<comment type="subcellular location">
    <subcellularLocation>
        <location evidence="1">Mitochondrion</location>
    </subcellularLocation>
</comment>
<evidence type="ECO:0000256" key="8">
    <source>
        <dbReference type="ARBA" id="ARBA00022980"/>
    </source>
</evidence>
<protein>
    <recommendedName>
        <fullName evidence="11">Small ribosomal subunit protein mS39</fullName>
    </recommendedName>
</protein>
<evidence type="ECO:0000256" key="10">
    <source>
        <dbReference type="ARBA" id="ARBA00023274"/>
    </source>
</evidence>
<dbReference type="GO" id="GO:0032543">
    <property type="term" value="P:mitochondrial translation"/>
    <property type="evidence" value="ECO:0007669"/>
    <property type="project" value="InterPro"/>
</dbReference>